<dbReference type="EMBL" id="HACG01000027">
    <property type="protein sequence ID" value="CEK46892.1"/>
    <property type="molecule type" value="Transcribed_RNA"/>
</dbReference>
<evidence type="ECO:0000313" key="1">
    <source>
        <dbReference type="EMBL" id="CEK46892.1"/>
    </source>
</evidence>
<dbReference type="AlphaFoldDB" id="A0A0B6XSE7"/>
<accession>A0A0B6XSE7</accession>
<organism evidence="1">
    <name type="scientific">Arion vulgaris</name>
    <dbReference type="NCBI Taxonomy" id="1028688"/>
    <lineage>
        <taxon>Eukaryota</taxon>
        <taxon>Metazoa</taxon>
        <taxon>Spiralia</taxon>
        <taxon>Lophotrochozoa</taxon>
        <taxon>Mollusca</taxon>
        <taxon>Gastropoda</taxon>
        <taxon>Heterobranchia</taxon>
        <taxon>Euthyneura</taxon>
        <taxon>Panpulmonata</taxon>
        <taxon>Eupulmonata</taxon>
        <taxon>Stylommatophora</taxon>
        <taxon>Helicina</taxon>
        <taxon>Arionoidea</taxon>
        <taxon>Arionidae</taxon>
        <taxon>Arion</taxon>
    </lineage>
</organism>
<reference evidence="1" key="1">
    <citation type="submission" date="2014-12" db="EMBL/GenBank/DDBJ databases">
        <title>Insight into the proteome of Arion vulgaris.</title>
        <authorList>
            <person name="Aradska J."/>
            <person name="Bulat T."/>
            <person name="Smidak R."/>
            <person name="Sarate P."/>
            <person name="Gangsoo J."/>
            <person name="Sialana F."/>
            <person name="Bilban M."/>
            <person name="Lubec G."/>
        </authorList>
    </citation>
    <scope>NUCLEOTIDE SEQUENCE</scope>
    <source>
        <tissue evidence="1">Skin</tissue>
    </source>
</reference>
<name>A0A0B6XSE7_9EUPU</name>
<gene>
    <name evidence="1" type="primary">ORF55</name>
</gene>
<feature type="non-terminal residue" evidence="1">
    <location>
        <position position="71"/>
    </location>
</feature>
<proteinExistence type="predicted"/>
<protein>
    <submittedName>
        <fullName evidence="1">Uncharacterized protein</fullName>
    </submittedName>
</protein>
<sequence length="71" mass="7876">MLSAHNISVHTIHQCIQYISAHNTSVPTIPQCTQRSLCSSHQYAILNEGHPNNHDSLTCMSLTLMTVSRVC</sequence>